<sequence length="305" mass="33537">MPEQVITEKMKPLAILLAVLVLFAATPLAGAALELREGENAYITVTNSENQPATISLVNINWPSGTPPLYYYPAQVPENSTINVLVHFMYFSQNVEDGKYAIKLSWGSGETLIYLVVENSEHSASVRQRVDNLENKVAAILFQINSLSSHLENVDNASKRNENSIADIALLVDNLKEELLLVSADLDNLDSRTNGIEIVRGRLEGAYTQLSTISDRLAQLASEDRSIKDSLNQLYAISIIFAALVVGVILQTSGVLGRIGLRKEKKLWWSKAVVKPGVKAERVSPGQKRKEEEPETPPEGEKSGQ</sequence>
<protein>
    <submittedName>
        <fullName evidence="3">Uncharacterized protein</fullName>
    </submittedName>
</protein>
<feature type="transmembrane region" description="Helical" evidence="2">
    <location>
        <begin position="234"/>
        <end position="256"/>
    </location>
</feature>
<evidence type="ECO:0000256" key="2">
    <source>
        <dbReference type="SAM" id="Phobius"/>
    </source>
</evidence>
<keyword evidence="2" id="KW-0812">Transmembrane</keyword>
<feature type="region of interest" description="Disordered" evidence="1">
    <location>
        <begin position="277"/>
        <end position="305"/>
    </location>
</feature>
<dbReference type="STRING" id="1776334.APZ16_04490"/>
<evidence type="ECO:0000256" key="1">
    <source>
        <dbReference type="SAM" id="MobiDB-lite"/>
    </source>
</evidence>
<accession>A0A147JW17</accession>
<keyword evidence="2" id="KW-1133">Transmembrane helix</keyword>
<feature type="compositionally biased region" description="Basic and acidic residues" evidence="1">
    <location>
        <begin position="278"/>
        <end position="292"/>
    </location>
</feature>
<dbReference type="AlphaFoldDB" id="A0A147JW17"/>
<evidence type="ECO:0000313" key="4">
    <source>
        <dbReference type="Proteomes" id="UP000074294"/>
    </source>
</evidence>
<gene>
    <name evidence="3" type="ORF">APZ16_04490</name>
</gene>
<organism evidence="3 4">
    <name type="scientific">Hadarchaeum yellowstonense</name>
    <dbReference type="NCBI Taxonomy" id="1776334"/>
    <lineage>
        <taxon>Archaea</taxon>
        <taxon>Methanobacteriati</taxon>
        <taxon>Candidatus Hadarchaeota</taxon>
        <taxon>Candidatus Hadarchaeia</taxon>
        <taxon>Candidatus Hadarchaeales</taxon>
        <taxon>Candidatus Hadarchaeaceae</taxon>
        <taxon>Candidatus Hadarchaeum</taxon>
    </lineage>
</organism>
<evidence type="ECO:0000313" key="3">
    <source>
        <dbReference type="EMBL" id="KUO40641.1"/>
    </source>
</evidence>
<dbReference type="Proteomes" id="UP000074294">
    <property type="component" value="Unassembled WGS sequence"/>
</dbReference>
<dbReference type="EMBL" id="LQMQ01000038">
    <property type="protein sequence ID" value="KUO40641.1"/>
    <property type="molecule type" value="Genomic_DNA"/>
</dbReference>
<keyword evidence="2" id="KW-0472">Membrane</keyword>
<proteinExistence type="predicted"/>
<comment type="caution">
    <text evidence="3">The sequence shown here is derived from an EMBL/GenBank/DDBJ whole genome shotgun (WGS) entry which is preliminary data.</text>
</comment>
<reference evidence="3 4" key="1">
    <citation type="journal article" date="2016" name="Nat. Microbiol.">
        <title>Genomic inference of the metabolism of cosmopolitan subsurface Archaea, Hadesarchaea.</title>
        <authorList>
            <person name="Baker B.J."/>
            <person name="Saw J.H."/>
            <person name="Lind A.E."/>
            <person name="Lazar C.S."/>
            <person name="Hinrichs K.-U."/>
            <person name="Teske A.P."/>
            <person name="Ettema T.J."/>
        </authorList>
    </citation>
    <scope>NUCLEOTIDE SEQUENCE [LARGE SCALE GENOMIC DNA]</scope>
</reference>
<name>A0A147JW17_HADYE</name>